<sequence>MITKQDKNKIRKKRHLRVRNKLQGTAVRPRLNVFRSSKHIYAQVIDDATGTTLVSASTVDPEVKGNIANGGNVEAAKSVGSLVAKRAQEKGIEEVVFDRGGYLYHGRVQALAEAAREAGLKF</sequence>
<dbReference type="InterPro" id="IPR057268">
    <property type="entry name" value="Ribosomal_L18"/>
</dbReference>
<dbReference type="PANTHER" id="PTHR12899">
    <property type="entry name" value="39S RIBOSOMAL PROTEIN L18, MITOCHONDRIAL"/>
    <property type="match status" value="1"/>
</dbReference>
<dbReference type="PANTHER" id="PTHR12899:SF3">
    <property type="entry name" value="LARGE RIBOSOMAL SUBUNIT PROTEIN UL18M"/>
    <property type="match status" value="1"/>
</dbReference>
<dbReference type="SUPFAM" id="SSF53137">
    <property type="entry name" value="Translational machinery components"/>
    <property type="match status" value="1"/>
</dbReference>
<keyword evidence="3 7" id="KW-0694">RNA-binding</keyword>
<keyword evidence="9" id="KW-1185">Reference proteome</keyword>
<dbReference type="InterPro" id="IPR005484">
    <property type="entry name" value="Ribosomal_uL18_bac/plant/anim"/>
</dbReference>
<dbReference type="NCBIfam" id="TIGR00060">
    <property type="entry name" value="L18_bact"/>
    <property type="match status" value="1"/>
</dbReference>
<comment type="function">
    <text evidence="7">This is one of the proteins that bind and probably mediate the attachment of the 5S RNA into the large ribosomal subunit, where it forms part of the central protuberance.</text>
</comment>
<evidence type="ECO:0000256" key="5">
    <source>
        <dbReference type="ARBA" id="ARBA00023274"/>
    </source>
</evidence>
<dbReference type="InterPro" id="IPR004389">
    <property type="entry name" value="Ribosomal_uL18_bac-type"/>
</dbReference>
<organism evidence="8 9">
    <name type="scientific">Ammoniphilus resinae</name>
    <dbReference type="NCBI Taxonomy" id="861532"/>
    <lineage>
        <taxon>Bacteria</taxon>
        <taxon>Bacillati</taxon>
        <taxon>Bacillota</taxon>
        <taxon>Bacilli</taxon>
        <taxon>Bacillales</taxon>
        <taxon>Paenibacillaceae</taxon>
        <taxon>Aneurinibacillus group</taxon>
        <taxon>Ammoniphilus</taxon>
    </lineage>
</organism>
<dbReference type="Pfam" id="PF00861">
    <property type="entry name" value="Ribosomal_L18p"/>
    <property type="match status" value="1"/>
</dbReference>
<keyword evidence="2 7" id="KW-0699">rRNA-binding</keyword>
<evidence type="ECO:0000313" key="9">
    <source>
        <dbReference type="Proteomes" id="UP001519343"/>
    </source>
</evidence>
<evidence type="ECO:0000313" key="8">
    <source>
        <dbReference type="EMBL" id="MBP1933041.1"/>
    </source>
</evidence>
<evidence type="ECO:0000256" key="7">
    <source>
        <dbReference type="HAMAP-Rule" id="MF_01337"/>
    </source>
</evidence>
<dbReference type="GO" id="GO:0005840">
    <property type="term" value="C:ribosome"/>
    <property type="evidence" value="ECO:0007669"/>
    <property type="project" value="UniProtKB-KW"/>
</dbReference>
<gene>
    <name evidence="7" type="primary">rplR</name>
    <name evidence="8" type="ORF">J2Z37_003052</name>
</gene>
<evidence type="ECO:0000256" key="1">
    <source>
        <dbReference type="ARBA" id="ARBA00007116"/>
    </source>
</evidence>
<dbReference type="Gene3D" id="3.30.420.100">
    <property type="match status" value="1"/>
</dbReference>
<evidence type="ECO:0000256" key="6">
    <source>
        <dbReference type="ARBA" id="ARBA00035197"/>
    </source>
</evidence>
<proteinExistence type="inferred from homology"/>
<evidence type="ECO:0000256" key="2">
    <source>
        <dbReference type="ARBA" id="ARBA00022730"/>
    </source>
</evidence>
<name>A0ABS4GRZ5_9BACL</name>
<keyword evidence="5 7" id="KW-0687">Ribonucleoprotein</keyword>
<comment type="similarity">
    <text evidence="1 7">Belongs to the universal ribosomal protein uL18 family.</text>
</comment>
<reference evidence="8 9" key="1">
    <citation type="submission" date="2021-03" db="EMBL/GenBank/DDBJ databases">
        <title>Genomic Encyclopedia of Type Strains, Phase IV (KMG-IV): sequencing the most valuable type-strain genomes for metagenomic binning, comparative biology and taxonomic classification.</title>
        <authorList>
            <person name="Goeker M."/>
        </authorList>
    </citation>
    <scope>NUCLEOTIDE SEQUENCE [LARGE SCALE GENOMIC DNA]</scope>
    <source>
        <strain evidence="8 9">DSM 24738</strain>
    </source>
</reference>
<evidence type="ECO:0000256" key="3">
    <source>
        <dbReference type="ARBA" id="ARBA00022884"/>
    </source>
</evidence>
<dbReference type="Proteomes" id="UP001519343">
    <property type="component" value="Unassembled WGS sequence"/>
</dbReference>
<dbReference type="HAMAP" id="MF_01337_B">
    <property type="entry name" value="Ribosomal_uL18_B"/>
    <property type="match status" value="1"/>
</dbReference>
<accession>A0ABS4GRZ5</accession>
<dbReference type="RefSeq" id="WP_209811071.1">
    <property type="nucleotide sequence ID" value="NZ_JAGGKT010000009.1"/>
</dbReference>
<dbReference type="EMBL" id="JAGGKT010000009">
    <property type="protein sequence ID" value="MBP1933041.1"/>
    <property type="molecule type" value="Genomic_DNA"/>
</dbReference>
<protein>
    <recommendedName>
        <fullName evidence="6 7">Large ribosomal subunit protein uL18</fullName>
    </recommendedName>
</protein>
<keyword evidence="4 7" id="KW-0689">Ribosomal protein</keyword>
<dbReference type="CDD" id="cd00432">
    <property type="entry name" value="Ribosomal_L18_L5e"/>
    <property type="match status" value="1"/>
</dbReference>
<evidence type="ECO:0000256" key="4">
    <source>
        <dbReference type="ARBA" id="ARBA00022980"/>
    </source>
</evidence>
<comment type="caution">
    <text evidence="8">The sequence shown here is derived from an EMBL/GenBank/DDBJ whole genome shotgun (WGS) entry which is preliminary data.</text>
</comment>
<comment type="subunit">
    <text evidence="7">Part of the 50S ribosomal subunit; part of the 5S rRNA/L5/L18/L25 subcomplex. Contacts the 5S and 23S rRNAs.</text>
</comment>